<organism evidence="2 3">
    <name type="scientific">Oedothorax gibbosus</name>
    <dbReference type="NCBI Taxonomy" id="931172"/>
    <lineage>
        <taxon>Eukaryota</taxon>
        <taxon>Metazoa</taxon>
        <taxon>Ecdysozoa</taxon>
        <taxon>Arthropoda</taxon>
        <taxon>Chelicerata</taxon>
        <taxon>Arachnida</taxon>
        <taxon>Araneae</taxon>
        <taxon>Araneomorphae</taxon>
        <taxon>Entelegynae</taxon>
        <taxon>Araneoidea</taxon>
        <taxon>Linyphiidae</taxon>
        <taxon>Erigoninae</taxon>
        <taxon>Oedothorax</taxon>
    </lineage>
</organism>
<dbReference type="Proteomes" id="UP000827092">
    <property type="component" value="Unassembled WGS sequence"/>
</dbReference>
<comment type="caution">
    <text evidence="2">The sequence shown here is derived from an EMBL/GenBank/DDBJ whole genome shotgun (WGS) entry which is preliminary data.</text>
</comment>
<name>A0AAV6VE95_9ARAC</name>
<proteinExistence type="predicted"/>
<gene>
    <name evidence="2" type="ORF">JTE90_010992</name>
</gene>
<feature type="region of interest" description="Disordered" evidence="1">
    <location>
        <begin position="1"/>
        <end position="28"/>
    </location>
</feature>
<protein>
    <submittedName>
        <fullName evidence="2">Uncharacterized protein</fullName>
    </submittedName>
</protein>
<evidence type="ECO:0000256" key="1">
    <source>
        <dbReference type="SAM" id="MobiDB-lite"/>
    </source>
</evidence>
<sequence length="75" mass="7990">MGTRGPIGDSRTGTEATPERSTLSLHPFGSQTIGKELNLGVRPGLRGFSPLGLHQEIPVEKIAQPASVFAGWCEF</sequence>
<evidence type="ECO:0000313" key="3">
    <source>
        <dbReference type="Proteomes" id="UP000827092"/>
    </source>
</evidence>
<dbReference type="EMBL" id="JAFNEN010000103">
    <property type="protein sequence ID" value="KAG8194378.1"/>
    <property type="molecule type" value="Genomic_DNA"/>
</dbReference>
<dbReference type="AlphaFoldDB" id="A0AAV6VE95"/>
<evidence type="ECO:0000313" key="2">
    <source>
        <dbReference type="EMBL" id="KAG8194378.1"/>
    </source>
</evidence>
<keyword evidence="3" id="KW-1185">Reference proteome</keyword>
<feature type="compositionally biased region" description="Polar residues" evidence="1">
    <location>
        <begin position="11"/>
        <end position="28"/>
    </location>
</feature>
<reference evidence="2 3" key="1">
    <citation type="journal article" date="2022" name="Nat. Ecol. Evol.">
        <title>A masculinizing supergene underlies an exaggerated male reproductive morph in a spider.</title>
        <authorList>
            <person name="Hendrickx F."/>
            <person name="De Corte Z."/>
            <person name="Sonet G."/>
            <person name="Van Belleghem S.M."/>
            <person name="Kostlbacher S."/>
            <person name="Vangestel C."/>
        </authorList>
    </citation>
    <scope>NUCLEOTIDE SEQUENCE [LARGE SCALE GENOMIC DNA]</scope>
    <source>
        <strain evidence="2">W744_W776</strain>
    </source>
</reference>
<accession>A0AAV6VE95</accession>